<protein>
    <submittedName>
        <fullName evidence="10">Spermidine/putrescine ABC transporter ATP-binding subunit</fullName>
    </submittedName>
</protein>
<dbReference type="GO" id="GO:0022857">
    <property type="term" value="F:transmembrane transporter activity"/>
    <property type="evidence" value="ECO:0007669"/>
    <property type="project" value="InterPro"/>
</dbReference>
<feature type="compositionally biased region" description="Pro residues" evidence="8">
    <location>
        <begin position="278"/>
        <end position="288"/>
    </location>
</feature>
<dbReference type="Pfam" id="PF08402">
    <property type="entry name" value="TOBE_2"/>
    <property type="match status" value="1"/>
</dbReference>
<dbReference type="OrthoDB" id="9802264at2"/>
<dbReference type="PROSITE" id="PS50893">
    <property type="entry name" value="ABC_TRANSPORTER_2"/>
    <property type="match status" value="1"/>
</dbReference>
<keyword evidence="1" id="KW-0813">Transport</keyword>
<accession>A0A239CT74</accession>
<dbReference type="PANTHER" id="PTHR42781:SF5">
    <property type="entry name" value="PUTRESCINE TRANSPORT ATP-BINDING PROTEIN POTG"/>
    <property type="match status" value="1"/>
</dbReference>
<dbReference type="InterPro" id="IPR012340">
    <property type="entry name" value="NA-bd_OB-fold"/>
</dbReference>
<dbReference type="InterPro" id="IPR013611">
    <property type="entry name" value="Transp-assoc_OB_typ2"/>
</dbReference>
<organism evidence="10 11">
    <name type="scientific">Antarctobacter heliothermus</name>
    <dbReference type="NCBI Taxonomy" id="74033"/>
    <lineage>
        <taxon>Bacteria</taxon>
        <taxon>Pseudomonadati</taxon>
        <taxon>Pseudomonadota</taxon>
        <taxon>Alphaproteobacteria</taxon>
        <taxon>Rhodobacterales</taxon>
        <taxon>Roseobacteraceae</taxon>
        <taxon>Antarctobacter</taxon>
    </lineage>
</organism>
<dbReference type="Gene3D" id="3.40.50.300">
    <property type="entry name" value="P-loop containing nucleotide triphosphate hydrolases"/>
    <property type="match status" value="1"/>
</dbReference>
<gene>
    <name evidence="10" type="ORF">SAMN04488078_100824</name>
</gene>
<dbReference type="InterPro" id="IPR003439">
    <property type="entry name" value="ABC_transporter-like_ATP-bd"/>
</dbReference>
<dbReference type="SUPFAM" id="SSF50331">
    <property type="entry name" value="MOP-like"/>
    <property type="match status" value="1"/>
</dbReference>
<dbReference type="InterPro" id="IPR027417">
    <property type="entry name" value="P-loop_NTPase"/>
</dbReference>
<evidence type="ECO:0000259" key="9">
    <source>
        <dbReference type="PROSITE" id="PS50893"/>
    </source>
</evidence>
<dbReference type="FunFam" id="3.40.50.300:FF:000133">
    <property type="entry name" value="Spermidine/putrescine import ATP-binding protein PotA"/>
    <property type="match status" value="1"/>
</dbReference>
<feature type="region of interest" description="Disordered" evidence="8">
    <location>
        <begin position="262"/>
        <end position="306"/>
    </location>
</feature>
<feature type="domain" description="ABC transporter" evidence="9">
    <location>
        <begin position="18"/>
        <end position="248"/>
    </location>
</feature>
<dbReference type="GO" id="GO:0016887">
    <property type="term" value="F:ATP hydrolysis activity"/>
    <property type="evidence" value="ECO:0007669"/>
    <property type="project" value="InterPro"/>
</dbReference>
<evidence type="ECO:0000256" key="6">
    <source>
        <dbReference type="ARBA" id="ARBA00022967"/>
    </source>
</evidence>
<dbReference type="SMART" id="SM00382">
    <property type="entry name" value="AAA"/>
    <property type="match status" value="1"/>
</dbReference>
<dbReference type="RefSeq" id="WP_089276977.1">
    <property type="nucleotide sequence ID" value="NZ_FZON01000008.1"/>
</dbReference>
<evidence type="ECO:0000313" key="11">
    <source>
        <dbReference type="Proteomes" id="UP000198440"/>
    </source>
</evidence>
<evidence type="ECO:0000256" key="2">
    <source>
        <dbReference type="ARBA" id="ARBA00022475"/>
    </source>
</evidence>
<evidence type="ECO:0000256" key="7">
    <source>
        <dbReference type="ARBA" id="ARBA00023136"/>
    </source>
</evidence>
<keyword evidence="2" id="KW-1003">Cell membrane</keyword>
<dbReference type="GO" id="GO:0043190">
    <property type="term" value="C:ATP-binding cassette (ABC) transporter complex"/>
    <property type="evidence" value="ECO:0007669"/>
    <property type="project" value="InterPro"/>
</dbReference>
<sequence length="475" mass="51854">MAEPVFAPWNDPAAKPLIQFKGVTKRFGDFTAIDDLTQDIFECEFFALLGPSGCGKTTLMRMLAGFEEPTEGQILLDGRDIAHVPPNKRAVNMMFQSYALFPHLSVYDNIAFGLRREKKSKDEVHARVQEMLRLTRLERFAARKPHQISGGQRQRVALARSLAKAPKLLLLDEPLGALDRKLREETQFELMDIQEKTGTTFIIVTHDQEEAMTVATRVAVMNEGKIAQVSTPDVIYEAPNSVYVADFIGDVNLIRGTAKARPEAPEQAVETAVEQSPEPIPTPQPTPAAAPTAAQQTAPQPNDIGRVLHDRVLSPIFGKWIDDEQRRLPPPSKAEDSTPAPAPSPPPASVQPAEVKSAPDIPAGGLAIHWADGQPPVIAANGDPAMAGQSVVLSLRPEKVSIAKERPDAANTLRGKVIDIAYLGNISTYHVEIEGGTMIKAQAANTRRIARRDITWEDEVWLSFTATAGVVLMDA</sequence>
<keyword evidence="5 10" id="KW-0067">ATP-binding</keyword>
<dbReference type="Proteomes" id="UP000198440">
    <property type="component" value="Unassembled WGS sequence"/>
</dbReference>
<dbReference type="GO" id="GO:0015847">
    <property type="term" value="P:putrescine transport"/>
    <property type="evidence" value="ECO:0007669"/>
    <property type="project" value="UniProtKB-ARBA"/>
</dbReference>
<feature type="compositionally biased region" description="Low complexity" evidence="8">
    <location>
        <begin position="289"/>
        <end position="301"/>
    </location>
</feature>
<keyword evidence="7" id="KW-0472">Membrane</keyword>
<keyword evidence="6" id="KW-1278">Translocase</keyword>
<reference evidence="10 11" key="1">
    <citation type="submission" date="2017-06" db="EMBL/GenBank/DDBJ databases">
        <authorList>
            <person name="Kim H.J."/>
            <person name="Triplett B.A."/>
        </authorList>
    </citation>
    <scope>NUCLEOTIDE SEQUENCE [LARGE SCALE GENOMIC DNA]</scope>
    <source>
        <strain evidence="10 11">DSM 11445</strain>
    </source>
</reference>
<proteinExistence type="predicted"/>
<evidence type="ECO:0000256" key="8">
    <source>
        <dbReference type="SAM" id="MobiDB-lite"/>
    </source>
</evidence>
<dbReference type="AlphaFoldDB" id="A0A239CT74"/>
<keyword evidence="4" id="KW-0547">Nucleotide-binding</keyword>
<dbReference type="Pfam" id="PF00005">
    <property type="entry name" value="ABC_tran"/>
    <property type="match status" value="1"/>
</dbReference>
<feature type="compositionally biased region" description="Pro residues" evidence="8">
    <location>
        <begin position="340"/>
        <end position="349"/>
    </location>
</feature>
<dbReference type="PROSITE" id="PS00211">
    <property type="entry name" value="ABC_TRANSPORTER_1"/>
    <property type="match status" value="1"/>
</dbReference>
<dbReference type="PANTHER" id="PTHR42781">
    <property type="entry name" value="SPERMIDINE/PUTRESCINE IMPORT ATP-BINDING PROTEIN POTA"/>
    <property type="match status" value="1"/>
</dbReference>
<dbReference type="GO" id="GO:0005524">
    <property type="term" value="F:ATP binding"/>
    <property type="evidence" value="ECO:0007669"/>
    <property type="project" value="UniProtKB-KW"/>
</dbReference>
<dbReference type="Gene3D" id="2.40.50.140">
    <property type="entry name" value="Nucleic acid-binding proteins"/>
    <property type="match status" value="1"/>
</dbReference>
<dbReference type="EMBL" id="FZON01000008">
    <property type="protein sequence ID" value="SNS23310.1"/>
    <property type="molecule type" value="Genomic_DNA"/>
</dbReference>
<evidence type="ECO:0000256" key="3">
    <source>
        <dbReference type="ARBA" id="ARBA00022519"/>
    </source>
</evidence>
<dbReference type="InterPro" id="IPR017871">
    <property type="entry name" value="ABC_transporter-like_CS"/>
</dbReference>
<dbReference type="SUPFAM" id="SSF52540">
    <property type="entry name" value="P-loop containing nucleoside triphosphate hydrolases"/>
    <property type="match status" value="1"/>
</dbReference>
<dbReference type="InterPro" id="IPR050093">
    <property type="entry name" value="ABC_SmlMolc_Importer"/>
</dbReference>
<evidence type="ECO:0000256" key="5">
    <source>
        <dbReference type="ARBA" id="ARBA00022840"/>
    </source>
</evidence>
<evidence type="ECO:0000313" key="10">
    <source>
        <dbReference type="EMBL" id="SNS23310.1"/>
    </source>
</evidence>
<dbReference type="InterPro" id="IPR003593">
    <property type="entry name" value="AAA+_ATPase"/>
</dbReference>
<evidence type="ECO:0000256" key="1">
    <source>
        <dbReference type="ARBA" id="ARBA00022448"/>
    </source>
</evidence>
<dbReference type="Gene3D" id="2.40.50.100">
    <property type="match status" value="1"/>
</dbReference>
<keyword evidence="3" id="KW-0997">Cell inner membrane</keyword>
<evidence type="ECO:0000256" key="4">
    <source>
        <dbReference type="ARBA" id="ARBA00022741"/>
    </source>
</evidence>
<feature type="region of interest" description="Disordered" evidence="8">
    <location>
        <begin position="320"/>
        <end position="361"/>
    </location>
</feature>
<name>A0A239CT74_9RHOB</name>
<dbReference type="InterPro" id="IPR008995">
    <property type="entry name" value="Mo/tungstate-bd_C_term_dom"/>
</dbReference>